<evidence type="ECO:0000313" key="2">
    <source>
        <dbReference type="Proteomes" id="UP000215902"/>
    </source>
</evidence>
<gene>
    <name evidence="1" type="ORF">BOX15_Mlig032085g1</name>
</gene>
<accession>A0A267E0L4</accession>
<proteinExistence type="predicted"/>
<dbReference type="EMBL" id="NIVC01002901">
    <property type="protein sequence ID" value="PAA54464.1"/>
    <property type="molecule type" value="Genomic_DNA"/>
</dbReference>
<dbReference type="AlphaFoldDB" id="A0A267E0L4"/>
<comment type="caution">
    <text evidence="1">The sequence shown here is derived from an EMBL/GenBank/DDBJ whole genome shotgun (WGS) entry which is preliminary data.</text>
</comment>
<evidence type="ECO:0000313" key="1">
    <source>
        <dbReference type="EMBL" id="PAA54464.1"/>
    </source>
</evidence>
<keyword evidence="2" id="KW-1185">Reference proteome</keyword>
<name>A0A267E0L4_9PLAT</name>
<sequence>MINIRWCVAKSPAEFIFTINYLQIVSPTSNSKLALTNAFTVISLTLIVHQTDFSVWSSVPFCTLAMHSSYMAQINRT</sequence>
<reference evidence="1 2" key="1">
    <citation type="submission" date="2017-06" db="EMBL/GenBank/DDBJ databases">
        <title>A platform for efficient transgenesis in Macrostomum lignano, a flatworm model organism for stem cell research.</title>
        <authorList>
            <person name="Berezikov E."/>
        </authorList>
    </citation>
    <scope>NUCLEOTIDE SEQUENCE [LARGE SCALE GENOMIC DNA]</scope>
    <source>
        <strain evidence="1">DV1</strain>
        <tissue evidence="1">Whole organism</tissue>
    </source>
</reference>
<dbReference type="Proteomes" id="UP000215902">
    <property type="component" value="Unassembled WGS sequence"/>
</dbReference>
<organism evidence="1 2">
    <name type="scientific">Macrostomum lignano</name>
    <dbReference type="NCBI Taxonomy" id="282301"/>
    <lineage>
        <taxon>Eukaryota</taxon>
        <taxon>Metazoa</taxon>
        <taxon>Spiralia</taxon>
        <taxon>Lophotrochozoa</taxon>
        <taxon>Platyhelminthes</taxon>
        <taxon>Rhabditophora</taxon>
        <taxon>Macrostomorpha</taxon>
        <taxon>Macrostomida</taxon>
        <taxon>Macrostomidae</taxon>
        <taxon>Macrostomum</taxon>
    </lineage>
</organism>
<protein>
    <submittedName>
        <fullName evidence="1">Uncharacterized protein</fullName>
    </submittedName>
</protein>